<keyword evidence="2" id="KW-1003">Cell membrane</keyword>
<dbReference type="FunFam" id="1.20.1250.20:FF:000055">
    <property type="entry name" value="Facilitated trehalose transporter Tret1-2 homolog"/>
    <property type="match status" value="1"/>
</dbReference>
<name>A0A9P0G8X4_9CUCU</name>
<keyword evidence="6" id="KW-0325">Glycoprotein</keyword>
<feature type="transmembrane region" description="Helical" evidence="8">
    <location>
        <begin position="290"/>
        <end position="310"/>
    </location>
</feature>
<dbReference type="Gene3D" id="1.20.1250.20">
    <property type="entry name" value="MFS general substrate transporter like domains"/>
    <property type="match status" value="1"/>
</dbReference>
<dbReference type="AlphaFoldDB" id="A0A9P0G8X4"/>
<evidence type="ECO:0000256" key="3">
    <source>
        <dbReference type="ARBA" id="ARBA00022692"/>
    </source>
</evidence>
<dbReference type="InterPro" id="IPR005829">
    <property type="entry name" value="Sugar_transporter_CS"/>
</dbReference>
<evidence type="ECO:0000256" key="2">
    <source>
        <dbReference type="ARBA" id="ARBA00022475"/>
    </source>
</evidence>
<dbReference type="PRINTS" id="PR00171">
    <property type="entry name" value="SUGRTRNSPORT"/>
</dbReference>
<dbReference type="InterPro" id="IPR003663">
    <property type="entry name" value="Sugar/inositol_transpt"/>
</dbReference>
<evidence type="ECO:0000313" key="11">
    <source>
        <dbReference type="Proteomes" id="UP001153636"/>
    </source>
</evidence>
<comment type="subcellular location">
    <subcellularLocation>
        <location evidence="1">Cell membrane</location>
        <topology evidence="1">Multi-pass membrane protein</topology>
    </subcellularLocation>
</comment>
<dbReference type="PROSITE" id="PS50850">
    <property type="entry name" value="MFS"/>
    <property type="match status" value="1"/>
</dbReference>
<dbReference type="PROSITE" id="PS00217">
    <property type="entry name" value="SUGAR_TRANSPORT_2"/>
    <property type="match status" value="1"/>
</dbReference>
<keyword evidence="3 8" id="KW-0812">Transmembrane</keyword>
<feature type="transmembrane region" description="Helical" evidence="8">
    <location>
        <begin position="253"/>
        <end position="275"/>
    </location>
</feature>
<proteinExistence type="inferred from homology"/>
<keyword evidence="5 8" id="KW-0472">Membrane</keyword>
<evidence type="ECO:0000256" key="1">
    <source>
        <dbReference type="ARBA" id="ARBA00004651"/>
    </source>
</evidence>
<evidence type="ECO:0000256" key="4">
    <source>
        <dbReference type="ARBA" id="ARBA00022989"/>
    </source>
</evidence>
<dbReference type="PROSITE" id="PS00216">
    <property type="entry name" value="SUGAR_TRANSPORT_1"/>
    <property type="match status" value="2"/>
</dbReference>
<reference evidence="10" key="1">
    <citation type="submission" date="2022-01" db="EMBL/GenBank/DDBJ databases">
        <authorList>
            <person name="King R."/>
        </authorList>
    </citation>
    <scope>NUCLEOTIDE SEQUENCE</scope>
</reference>
<evidence type="ECO:0000313" key="10">
    <source>
        <dbReference type="EMBL" id="CAH1106549.1"/>
    </source>
</evidence>
<feature type="transmembrane region" description="Helical" evidence="8">
    <location>
        <begin position="317"/>
        <end position="339"/>
    </location>
</feature>
<dbReference type="InterPro" id="IPR036259">
    <property type="entry name" value="MFS_trans_sf"/>
</dbReference>
<dbReference type="SUPFAM" id="SSF103473">
    <property type="entry name" value="MFS general substrate transporter"/>
    <property type="match status" value="1"/>
</dbReference>
<feature type="transmembrane region" description="Helical" evidence="8">
    <location>
        <begin position="86"/>
        <end position="104"/>
    </location>
</feature>
<dbReference type="PANTHER" id="PTHR48021">
    <property type="match status" value="1"/>
</dbReference>
<keyword evidence="11" id="KW-1185">Reference proteome</keyword>
<dbReference type="Proteomes" id="UP001153636">
    <property type="component" value="Chromosome 2"/>
</dbReference>
<evidence type="ECO:0000256" key="5">
    <source>
        <dbReference type="ARBA" id="ARBA00023136"/>
    </source>
</evidence>
<dbReference type="PANTHER" id="PTHR48021:SF47">
    <property type="entry name" value="GH17672P"/>
    <property type="match status" value="1"/>
</dbReference>
<organism evidence="10 11">
    <name type="scientific">Psylliodes chrysocephalus</name>
    <dbReference type="NCBI Taxonomy" id="3402493"/>
    <lineage>
        <taxon>Eukaryota</taxon>
        <taxon>Metazoa</taxon>
        <taxon>Ecdysozoa</taxon>
        <taxon>Arthropoda</taxon>
        <taxon>Hexapoda</taxon>
        <taxon>Insecta</taxon>
        <taxon>Pterygota</taxon>
        <taxon>Neoptera</taxon>
        <taxon>Endopterygota</taxon>
        <taxon>Coleoptera</taxon>
        <taxon>Polyphaga</taxon>
        <taxon>Cucujiformia</taxon>
        <taxon>Chrysomeloidea</taxon>
        <taxon>Chrysomelidae</taxon>
        <taxon>Galerucinae</taxon>
        <taxon>Alticini</taxon>
        <taxon>Psylliodes</taxon>
    </lineage>
</organism>
<dbReference type="InterPro" id="IPR005828">
    <property type="entry name" value="MFS_sugar_transport-like"/>
</dbReference>
<feature type="transmembrane region" description="Helical" evidence="8">
    <location>
        <begin position="173"/>
        <end position="191"/>
    </location>
</feature>
<evidence type="ECO:0000256" key="7">
    <source>
        <dbReference type="ARBA" id="ARBA00024348"/>
    </source>
</evidence>
<dbReference type="InterPro" id="IPR050549">
    <property type="entry name" value="MFS_Trehalose_Transporter"/>
</dbReference>
<accession>A0A9P0G8X4</accession>
<evidence type="ECO:0000259" key="9">
    <source>
        <dbReference type="PROSITE" id="PS50850"/>
    </source>
</evidence>
<dbReference type="Pfam" id="PF00083">
    <property type="entry name" value="Sugar_tr"/>
    <property type="match status" value="1"/>
</dbReference>
<feature type="transmembrane region" description="Helical" evidence="8">
    <location>
        <begin position="351"/>
        <end position="375"/>
    </location>
</feature>
<evidence type="ECO:0000256" key="6">
    <source>
        <dbReference type="ARBA" id="ARBA00023180"/>
    </source>
</evidence>
<feature type="transmembrane region" description="Helical" evidence="8">
    <location>
        <begin position="387"/>
        <end position="407"/>
    </location>
</feature>
<dbReference type="InterPro" id="IPR020846">
    <property type="entry name" value="MFS_dom"/>
</dbReference>
<keyword evidence="4 8" id="KW-1133">Transmembrane helix</keyword>
<dbReference type="GO" id="GO:0005886">
    <property type="term" value="C:plasma membrane"/>
    <property type="evidence" value="ECO:0007669"/>
    <property type="project" value="UniProtKB-SubCell"/>
</dbReference>
<feature type="transmembrane region" description="Helical" evidence="8">
    <location>
        <begin position="146"/>
        <end position="167"/>
    </location>
</feature>
<feature type="transmembrane region" description="Helical" evidence="8">
    <location>
        <begin position="413"/>
        <end position="438"/>
    </location>
</feature>
<feature type="transmembrane region" description="Helical" evidence="8">
    <location>
        <begin position="9"/>
        <end position="30"/>
    </location>
</feature>
<gene>
    <name evidence="10" type="ORF">PSYICH_LOCUS7213</name>
</gene>
<feature type="domain" description="Major facilitator superfamily (MFS) profile" evidence="9">
    <location>
        <begin position="9"/>
        <end position="442"/>
    </location>
</feature>
<dbReference type="EMBL" id="OV651814">
    <property type="protein sequence ID" value="CAH1106549.1"/>
    <property type="molecule type" value="Genomic_DNA"/>
</dbReference>
<dbReference type="OrthoDB" id="6339427at2759"/>
<dbReference type="GO" id="GO:0022857">
    <property type="term" value="F:transmembrane transporter activity"/>
    <property type="evidence" value="ECO:0007669"/>
    <property type="project" value="InterPro"/>
</dbReference>
<evidence type="ECO:0000256" key="8">
    <source>
        <dbReference type="SAM" id="Phobius"/>
    </source>
</evidence>
<sequence>MGYPNTRVFLYFSAFTVNLISINTGAVFSWTSPTIPKLYSNNTDINPLGQPITTSEESLLASLQTAGAIIGTITGGMMAESLGRKITLVINSLCFVVSYVIFILSTNIKYYYVGRSLTGLGAGAILSVLPSYVGEISENSNRGRTGSLQGIMGGIGHLMCFGIGPLVTISTFSYIQLIPAVIFLFVFTIFIPESPYYFLAKNDDANALRSLKKLRKGSNDYKELLYLKEVVNEKKNTKMNWSELALPATRNGLIVSCGILILQTFTGIPIILFYLQPILDASGNVIPSNLASLIIGLVQIFSSIFSGFLIDRVGRKILLNISSTGCSVSLASLGLYFFLKERNCNLDSIYWLPLASLIIFYFLFNIGYGPIPWAIGGELFASNVKSVCVSIYGFIGLLVNLAVAASFPFVREIFGLSNVFFVFSGLAASASLFVCLVVPETKGKSFEEIQNDLSGGKQNK</sequence>
<protein>
    <recommendedName>
        <fullName evidence="9">Major facilitator superfamily (MFS) profile domain-containing protein</fullName>
    </recommendedName>
</protein>
<comment type="similarity">
    <text evidence="7">Belongs to the major facilitator superfamily. Sugar transporter (TC 2.A.1.1) family. Trehalose transporter subfamily.</text>
</comment>